<sequence length="99" mass="10615">MASNINPTNIDITYPIAGQDNDTQGFRNNFTNIKNNLAVAKDEISNLQTAITSLAGFTIVSVPVSSSAAGSIGQVALDTSYLYICVADHTWKRISLTSY</sequence>
<accession>A0A6J5L971</accession>
<gene>
    <name evidence="1" type="ORF">UFOVP112_408</name>
</gene>
<organism evidence="1">
    <name type="scientific">uncultured Caudovirales phage</name>
    <dbReference type="NCBI Taxonomy" id="2100421"/>
    <lineage>
        <taxon>Viruses</taxon>
        <taxon>Duplodnaviria</taxon>
        <taxon>Heunggongvirae</taxon>
        <taxon>Uroviricota</taxon>
        <taxon>Caudoviricetes</taxon>
        <taxon>Peduoviridae</taxon>
        <taxon>Maltschvirus</taxon>
        <taxon>Maltschvirus maltsch</taxon>
    </lineage>
</organism>
<dbReference type="EMBL" id="LR796233">
    <property type="protein sequence ID" value="CAB4129310.1"/>
    <property type="molecule type" value="Genomic_DNA"/>
</dbReference>
<protein>
    <submittedName>
        <fullName evidence="1">Uncharacterized protein</fullName>
    </submittedName>
</protein>
<name>A0A6J5L971_9CAUD</name>
<proteinExistence type="predicted"/>
<reference evidence="1" key="1">
    <citation type="submission" date="2020-04" db="EMBL/GenBank/DDBJ databases">
        <authorList>
            <person name="Chiriac C."/>
            <person name="Salcher M."/>
            <person name="Ghai R."/>
            <person name="Kavagutti S V."/>
        </authorList>
    </citation>
    <scope>NUCLEOTIDE SEQUENCE</scope>
</reference>
<evidence type="ECO:0000313" key="1">
    <source>
        <dbReference type="EMBL" id="CAB4129310.1"/>
    </source>
</evidence>